<evidence type="ECO:0000313" key="4">
    <source>
        <dbReference type="Proteomes" id="UP000605259"/>
    </source>
</evidence>
<dbReference type="RefSeq" id="WP_188386833.1">
    <property type="nucleotide sequence ID" value="NZ_BMFK01000001.1"/>
</dbReference>
<accession>A0A917EMJ2</accession>
<evidence type="ECO:0000256" key="2">
    <source>
        <dbReference type="SAM" id="MobiDB-lite"/>
    </source>
</evidence>
<gene>
    <name evidence="3" type="ORF">GCM10007140_04610</name>
</gene>
<feature type="region of interest" description="Disordered" evidence="2">
    <location>
        <begin position="131"/>
        <end position="177"/>
    </location>
</feature>
<dbReference type="AlphaFoldDB" id="A0A917EMJ2"/>
<organism evidence="3 4">
    <name type="scientific">Priestia taiwanensis</name>
    <dbReference type="NCBI Taxonomy" id="1347902"/>
    <lineage>
        <taxon>Bacteria</taxon>
        <taxon>Bacillati</taxon>
        <taxon>Bacillota</taxon>
        <taxon>Bacilli</taxon>
        <taxon>Bacillales</taxon>
        <taxon>Bacillaceae</taxon>
        <taxon>Priestia</taxon>
    </lineage>
</organism>
<keyword evidence="1" id="KW-0175">Coiled coil</keyword>
<comment type="caution">
    <text evidence="3">The sequence shown here is derived from an EMBL/GenBank/DDBJ whole genome shotgun (WGS) entry which is preliminary data.</text>
</comment>
<evidence type="ECO:0000256" key="1">
    <source>
        <dbReference type="SAM" id="Coils"/>
    </source>
</evidence>
<evidence type="ECO:0000313" key="3">
    <source>
        <dbReference type="EMBL" id="GGE57321.1"/>
    </source>
</evidence>
<keyword evidence="4" id="KW-1185">Reference proteome</keyword>
<proteinExistence type="predicted"/>
<reference evidence="3" key="1">
    <citation type="journal article" date="2014" name="Int. J. Syst. Evol. Microbiol.">
        <title>Complete genome sequence of Corynebacterium casei LMG S-19264T (=DSM 44701T), isolated from a smear-ripened cheese.</title>
        <authorList>
            <consortium name="US DOE Joint Genome Institute (JGI-PGF)"/>
            <person name="Walter F."/>
            <person name="Albersmeier A."/>
            <person name="Kalinowski J."/>
            <person name="Ruckert C."/>
        </authorList>
    </citation>
    <scope>NUCLEOTIDE SEQUENCE</scope>
    <source>
        <strain evidence="3">CGMCC 1.12698</strain>
    </source>
</reference>
<reference evidence="3" key="2">
    <citation type="submission" date="2020-09" db="EMBL/GenBank/DDBJ databases">
        <authorList>
            <person name="Sun Q."/>
            <person name="Zhou Y."/>
        </authorList>
    </citation>
    <scope>NUCLEOTIDE SEQUENCE</scope>
    <source>
        <strain evidence="3">CGMCC 1.12698</strain>
    </source>
</reference>
<dbReference type="EMBL" id="BMFK01000001">
    <property type="protein sequence ID" value="GGE57321.1"/>
    <property type="molecule type" value="Genomic_DNA"/>
</dbReference>
<dbReference type="Proteomes" id="UP000605259">
    <property type="component" value="Unassembled WGS sequence"/>
</dbReference>
<feature type="compositionally biased region" description="Low complexity" evidence="2">
    <location>
        <begin position="145"/>
        <end position="162"/>
    </location>
</feature>
<name>A0A917EMJ2_9BACI</name>
<feature type="region of interest" description="Disordered" evidence="2">
    <location>
        <begin position="1"/>
        <end position="25"/>
    </location>
</feature>
<protein>
    <submittedName>
        <fullName evidence="3">Uncharacterized protein</fullName>
    </submittedName>
</protein>
<feature type="coiled-coil region" evidence="1">
    <location>
        <begin position="278"/>
        <end position="305"/>
    </location>
</feature>
<sequence>MYPPQFNRSPFPPFHPLSRMDHRFGHHENPQLQSMFQPYHGPSMFGGYPSNTFSIPNMFGGEMQGMQGFGSPFQSFPSHGTPMDMTYSSSPFRGDMYGCPPQQPCMQPQPYYQPQSYVQPQQVSPVAELPMQQPITAPPPPPEPIAVSPMESKPVPQLQPLTTPTPPPLTAPATEGPVPTQIKVYSIEGKLTEATYKTPEKEQPVVQPIQQPAQQPAQEPCQVITQPIVQQPIYQPTCPQCMEIIQPQYMPCGCGMRTRVKRMKPVEVEVEVVEEDREVVLQETLDEIKNSIKQLKNMQKAFRATSDNEGS</sequence>